<name>A0A7X5KNS5_9FIRM</name>
<organism evidence="3 4">
    <name type="scientific">Anaerotalea alkaliphila</name>
    <dbReference type="NCBI Taxonomy" id="2662126"/>
    <lineage>
        <taxon>Bacteria</taxon>
        <taxon>Bacillati</taxon>
        <taxon>Bacillota</taxon>
        <taxon>Clostridia</taxon>
        <taxon>Eubacteriales</taxon>
        <taxon>Anaerotalea</taxon>
    </lineage>
</organism>
<feature type="short sequence motif" description="HXTX 2" evidence="2">
    <location>
        <begin position="123"/>
        <end position="126"/>
    </location>
</feature>
<dbReference type="GO" id="GO:0008664">
    <property type="term" value="F:RNA 2',3'-cyclic 3'-phosphodiesterase activity"/>
    <property type="evidence" value="ECO:0007669"/>
    <property type="project" value="UniProtKB-EC"/>
</dbReference>
<reference evidence="3 4" key="1">
    <citation type="submission" date="2020-01" db="EMBL/GenBank/DDBJ databases">
        <title>Anaeroalcalibacter tamaniensis gen. nov., sp. nov., moderately halophilic strictly anaerobic fermenter bacterium from mud volcano of Taman peninsula.</title>
        <authorList>
            <person name="Frolova A."/>
            <person name="Merkel A.Y."/>
            <person name="Slobodkin A.I."/>
        </authorList>
    </citation>
    <scope>NUCLEOTIDE SEQUENCE [LARGE SCALE GENOMIC DNA]</scope>
    <source>
        <strain evidence="3 4">F-3ap</strain>
    </source>
</reference>
<dbReference type="SUPFAM" id="SSF55144">
    <property type="entry name" value="LigT-like"/>
    <property type="match status" value="1"/>
</dbReference>
<sequence length="177" mass="19803">MKLFYALDFSDREKRRIAGIRDQAAAWSRSGRFVSEEKLHMTLVFLGETDSGLLLPLLELLDGLVPTPFFLECGFLGSYPRRGGGILWLGVRPDARLIAMQAELNARLRPLGLGGTDASFSPHITLGRKVKLPQGEPSPSIPTLRLRVSQETLCLMESKMVDGKSLYERCRPPSQWF</sequence>
<dbReference type="Pfam" id="PF13563">
    <property type="entry name" value="2_5_RNA_ligase2"/>
    <property type="match status" value="1"/>
</dbReference>
<keyword evidence="4" id="KW-1185">Reference proteome</keyword>
<keyword evidence="1 2" id="KW-0378">Hydrolase</keyword>
<dbReference type="RefSeq" id="WP_162371033.1">
    <property type="nucleotide sequence ID" value="NZ_JAAEEH010000034.1"/>
</dbReference>
<feature type="active site" description="Proton acceptor" evidence="2">
    <location>
        <position position="123"/>
    </location>
</feature>
<dbReference type="HAMAP" id="MF_01940">
    <property type="entry name" value="RNA_CPDase"/>
    <property type="match status" value="1"/>
</dbReference>
<dbReference type="NCBIfam" id="TIGR02258">
    <property type="entry name" value="2_5_ligase"/>
    <property type="match status" value="1"/>
</dbReference>
<dbReference type="InterPro" id="IPR004175">
    <property type="entry name" value="RNA_CPDase"/>
</dbReference>
<dbReference type="Proteomes" id="UP000461585">
    <property type="component" value="Unassembled WGS sequence"/>
</dbReference>
<feature type="short sequence motif" description="HXTX 1" evidence="2">
    <location>
        <begin position="40"/>
        <end position="43"/>
    </location>
</feature>
<protein>
    <recommendedName>
        <fullName evidence="2">RNA 2',3'-cyclic phosphodiesterase</fullName>
        <shortName evidence="2">RNA 2',3'-CPDase</shortName>
        <ecNumber evidence="2">3.1.4.58</ecNumber>
    </recommendedName>
</protein>
<evidence type="ECO:0000256" key="2">
    <source>
        <dbReference type="HAMAP-Rule" id="MF_01940"/>
    </source>
</evidence>
<evidence type="ECO:0000256" key="1">
    <source>
        <dbReference type="ARBA" id="ARBA00022801"/>
    </source>
</evidence>
<evidence type="ECO:0000313" key="3">
    <source>
        <dbReference type="EMBL" id="NDL68309.1"/>
    </source>
</evidence>
<dbReference type="InterPro" id="IPR009097">
    <property type="entry name" value="Cyclic_Pdiesterase"/>
</dbReference>
<comment type="similarity">
    <text evidence="2">Belongs to the 2H phosphoesterase superfamily. ThpR family.</text>
</comment>
<dbReference type="GO" id="GO:0004113">
    <property type="term" value="F:2',3'-cyclic-nucleotide 3'-phosphodiesterase activity"/>
    <property type="evidence" value="ECO:0007669"/>
    <property type="project" value="InterPro"/>
</dbReference>
<comment type="caution">
    <text evidence="3">The sequence shown here is derived from an EMBL/GenBank/DDBJ whole genome shotgun (WGS) entry which is preliminary data.</text>
</comment>
<dbReference type="PANTHER" id="PTHR35561">
    <property type="entry name" value="RNA 2',3'-CYCLIC PHOSPHODIESTERASE"/>
    <property type="match status" value="1"/>
</dbReference>
<dbReference type="EMBL" id="JAAEEH010000034">
    <property type="protein sequence ID" value="NDL68309.1"/>
    <property type="molecule type" value="Genomic_DNA"/>
</dbReference>
<evidence type="ECO:0000313" key="4">
    <source>
        <dbReference type="Proteomes" id="UP000461585"/>
    </source>
</evidence>
<comment type="catalytic activity">
    <reaction evidence="2">
        <text>a 3'-end 2',3'-cyclophospho-ribonucleotide-RNA + H2O = a 3'-end 2'-phospho-ribonucleotide-RNA + H(+)</text>
        <dbReference type="Rhea" id="RHEA:11828"/>
        <dbReference type="Rhea" id="RHEA-COMP:10464"/>
        <dbReference type="Rhea" id="RHEA-COMP:17353"/>
        <dbReference type="ChEBI" id="CHEBI:15377"/>
        <dbReference type="ChEBI" id="CHEBI:15378"/>
        <dbReference type="ChEBI" id="CHEBI:83064"/>
        <dbReference type="ChEBI" id="CHEBI:173113"/>
        <dbReference type="EC" id="3.1.4.58"/>
    </reaction>
</comment>
<proteinExistence type="inferred from homology"/>
<dbReference type="EC" id="3.1.4.58" evidence="2"/>
<dbReference type="Gene3D" id="3.90.1140.10">
    <property type="entry name" value="Cyclic phosphodiesterase"/>
    <property type="match status" value="1"/>
</dbReference>
<gene>
    <name evidence="3" type="primary">thpR</name>
    <name evidence="3" type="ORF">GXN74_11210</name>
</gene>
<feature type="active site" description="Proton donor" evidence="2">
    <location>
        <position position="40"/>
    </location>
</feature>
<dbReference type="PANTHER" id="PTHR35561:SF1">
    <property type="entry name" value="RNA 2',3'-CYCLIC PHOSPHODIESTERASE"/>
    <property type="match status" value="1"/>
</dbReference>
<dbReference type="AlphaFoldDB" id="A0A7X5KNS5"/>
<comment type="function">
    <text evidence="2">Hydrolyzes RNA 2',3'-cyclic phosphodiester to an RNA 2'-phosphomonoester.</text>
</comment>
<accession>A0A7X5KNS5</accession>